<evidence type="ECO:0000313" key="1">
    <source>
        <dbReference type="EMBL" id="KAG6943186.1"/>
    </source>
</evidence>
<dbReference type="AlphaFoldDB" id="A0A8T1TMB2"/>
<gene>
    <name evidence="1" type="ORF">JG687_00018608</name>
</gene>
<comment type="caution">
    <text evidence="1">The sequence shown here is derived from an EMBL/GenBank/DDBJ whole genome shotgun (WGS) entry which is preliminary data.</text>
</comment>
<proteinExistence type="predicted"/>
<evidence type="ECO:0008006" key="3">
    <source>
        <dbReference type="Google" id="ProtNLM"/>
    </source>
</evidence>
<dbReference type="Proteomes" id="UP000688947">
    <property type="component" value="Unassembled WGS sequence"/>
</dbReference>
<accession>A0A8T1TMB2</accession>
<evidence type="ECO:0000313" key="2">
    <source>
        <dbReference type="Proteomes" id="UP000688947"/>
    </source>
</evidence>
<name>A0A8T1TMB2_9STRA</name>
<protein>
    <recommendedName>
        <fullName evidence="3">Ankyrin repeat-containing domain</fullName>
    </recommendedName>
</protein>
<sequence length="91" mass="9646">MDSCSINRALTSAAGRGYKEIVEALLGKSDAIGDFVRAIIEVTALEGNSMLVNLLRPRYDSVGISNALTKARSVGCDEAVALLCSKKSQLE</sequence>
<dbReference type="EMBL" id="JAENGZ010002648">
    <property type="protein sequence ID" value="KAG6943186.1"/>
    <property type="molecule type" value="Genomic_DNA"/>
</dbReference>
<reference evidence="1" key="1">
    <citation type="submission" date="2021-01" db="EMBL/GenBank/DDBJ databases">
        <title>Phytophthora aleatoria, a newly-described species from Pinus radiata is distinct from Phytophthora cactorum isolates based on comparative genomics.</title>
        <authorList>
            <person name="Mcdougal R."/>
            <person name="Panda P."/>
            <person name="Williams N."/>
            <person name="Studholme D.J."/>
        </authorList>
    </citation>
    <scope>NUCLEOTIDE SEQUENCE</scope>
    <source>
        <strain evidence="1">NZFS 3830</strain>
    </source>
</reference>
<organism evidence="1 2">
    <name type="scientific">Phytophthora cactorum</name>
    <dbReference type="NCBI Taxonomy" id="29920"/>
    <lineage>
        <taxon>Eukaryota</taxon>
        <taxon>Sar</taxon>
        <taxon>Stramenopiles</taxon>
        <taxon>Oomycota</taxon>
        <taxon>Peronosporomycetes</taxon>
        <taxon>Peronosporales</taxon>
        <taxon>Peronosporaceae</taxon>
        <taxon>Phytophthora</taxon>
    </lineage>
</organism>